<feature type="region of interest" description="Disordered" evidence="1">
    <location>
        <begin position="624"/>
        <end position="676"/>
    </location>
</feature>
<dbReference type="EMBL" id="ML178822">
    <property type="protein sequence ID" value="TFL02357.1"/>
    <property type="molecule type" value="Genomic_DNA"/>
</dbReference>
<feature type="compositionally biased region" description="Low complexity" evidence="1">
    <location>
        <begin position="632"/>
        <end position="641"/>
    </location>
</feature>
<feature type="compositionally biased region" description="Polar residues" evidence="1">
    <location>
        <begin position="239"/>
        <end position="250"/>
    </location>
</feature>
<dbReference type="Proteomes" id="UP000305067">
    <property type="component" value="Unassembled WGS sequence"/>
</dbReference>
<dbReference type="STRING" id="1884261.A0A5C3QLE7"/>
<organism evidence="2 3">
    <name type="scientific">Pterulicium gracile</name>
    <dbReference type="NCBI Taxonomy" id="1884261"/>
    <lineage>
        <taxon>Eukaryota</taxon>
        <taxon>Fungi</taxon>
        <taxon>Dikarya</taxon>
        <taxon>Basidiomycota</taxon>
        <taxon>Agaricomycotina</taxon>
        <taxon>Agaricomycetes</taxon>
        <taxon>Agaricomycetidae</taxon>
        <taxon>Agaricales</taxon>
        <taxon>Pleurotineae</taxon>
        <taxon>Pterulaceae</taxon>
        <taxon>Pterulicium</taxon>
    </lineage>
</organism>
<gene>
    <name evidence="2" type="ORF">BDV98DRAFT_424620</name>
</gene>
<dbReference type="AlphaFoldDB" id="A0A5C3QLE7"/>
<feature type="compositionally biased region" description="Low complexity" evidence="1">
    <location>
        <begin position="419"/>
        <end position="429"/>
    </location>
</feature>
<feature type="compositionally biased region" description="Polar residues" evidence="1">
    <location>
        <begin position="60"/>
        <end position="69"/>
    </location>
</feature>
<keyword evidence="3" id="KW-1185">Reference proteome</keyword>
<sequence>MASPASPLNESCSSLKSCGSVQAGCLDTAIVDPCSAKAAGGTCSSHVINDLTSIDPQVTDLQQSTSHTPTLFPPNLDGLQEPAPSVASPPGTTASLNPAATSARQESSGPHTSSMIESSIQAQLDSSREEIIALQLQIEQRKFLKLLYDLGVLPSSHDATPRKVTSDVLAASIRAKAPTSEFWGQVYMEATDVKAQNDLNYQALINQVIDARQEEQRYEKTGRFWKHRARNGGVPSGAVTPSTSGLSSESLHLDKDRRASLQAYLQRRLAFQSFGSLESVPDSTTSEGLDSTLVGNMEGSTPATSEDSGLFQKQFLTVADQVPVSTSEHSVLSMILEDAELPILAAANEVEYQANLESFRKCLDHRFKLFGDPDAPHRLYTIMESSNEDSSVSPALSLYEPTMPSATKSLPQISSANFPPQSSSASTSASVSSPAIITFEKHQAEQPSHPASVALPAFSSGAHAQPSDSDKSNEGDCVVRHPMQVAHAVDSLQRICDSWPTSTTLSSRLSSGSVPAAESLTTLTSRSWTSSCTEVSRFDKALAVTPAQGKLLSIPASPNETSADLATSSSSLGPETLPKLDVDILHCDLEAELSPFLAGLPSFDTRPALPSMVRFGVDNTDLQVPQLPLPTSPAASAEPAPDQYTSKQRSSLTKRMSKVSQRFSLKRNISSRTPQL</sequence>
<protein>
    <submittedName>
        <fullName evidence="2">Uncharacterized protein</fullName>
    </submittedName>
</protein>
<accession>A0A5C3QLE7</accession>
<feature type="region of interest" description="Disordered" evidence="1">
    <location>
        <begin position="410"/>
        <end position="429"/>
    </location>
</feature>
<evidence type="ECO:0000256" key="1">
    <source>
        <dbReference type="SAM" id="MobiDB-lite"/>
    </source>
</evidence>
<evidence type="ECO:0000313" key="3">
    <source>
        <dbReference type="Proteomes" id="UP000305067"/>
    </source>
</evidence>
<feature type="region of interest" description="Disordered" evidence="1">
    <location>
        <begin position="229"/>
        <end position="252"/>
    </location>
</feature>
<proteinExistence type="predicted"/>
<name>A0A5C3QLE7_9AGAR</name>
<evidence type="ECO:0000313" key="2">
    <source>
        <dbReference type="EMBL" id="TFL02357.1"/>
    </source>
</evidence>
<feature type="compositionally biased region" description="Polar residues" evidence="1">
    <location>
        <begin position="643"/>
        <end position="676"/>
    </location>
</feature>
<reference evidence="2 3" key="1">
    <citation type="journal article" date="2019" name="Nat. Ecol. Evol.">
        <title>Megaphylogeny resolves global patterns of mushroom evolution.</title>
        <authorList>
            <person name="Varga T."/>
            <person name="Krizsan K."/>
            <person name="Foldi C."/>
            <person name="Dima B."/>
            <person name="Sanchez-Garcia M."/>
            <person name="Sanchez-Ramirez S."/>
            <person name="Szollosi G.J."/>
            <person name="Szarkandi J.G."/>
            <person name="Papp V."/>
            <person name="Albert L."/>
            <person name="Andreopoulos W."/>
            <person name="Angelini C."/>
            <person name="Antonin V."/>
            <person name="Barry K.W."/>
            <person name="Bougher N.L."/>
            <person name="Buchanan P."/>
            <person name="Buyck B."/>
            <person name="Bense V."/>
            <person name="Catcheside P."/>
            <person name="Chovatia M."/>
            <person name="Cooper J."/>
            <person name="Damon W."/>
            <person name="Desjardin D."/>
            <person name="Finy P."/>
            <person name="Geml J."/>
            <person name="Haridas S."/>
            <person name="Hughes K."/>
            <person name="Justo A."/>
            <person name="Karasinski D."/>
            <person name="Kautmanova I."/>
            <person name="Kiss B."/>
            <person name="Kocsube S."/>
            <person name="Kotiranta H."/>
            <person name="LaButti K.M."/>
            <person name="Lechner B.E."/>
            <person name="Liimatainen K."/>
            <person name="Lipzen A."/>
            <person name="Lukacs Z."/>
            <person name="Mihaltcheva S."/>
            <person name="Morgado L.N."/>
            <person name="Niskanen T."/>
            <person name="Noordeloos M.E."/>
            <person name="Ohm R.A."/>
            <person name="Ortiz-Santana B."/>
            <person name="Ovrebo C."/>
            <person name="Racz N."/>
            <person name="Riley R."/>
            <person name="Savchenko A."/>
            <person name="Shiryaev A."/>
            <person name="Soop K."/>
            <person name="Spirin V."/>
            <person name="Szebenyi C."/>
            <person name="Tomsovsky M."/>
            <person name="Tulloss R.E."/>
            <person name="Uehling J."/>
            <person name="Grigoriev I.V."/>
            <person name="Vagvolgyi C."/>
            <person name="Papp T."/>
            <person name="Martin F.M."/>
            <person name="Miettinen O."/>
            <person name="Hibbett D.S."/>
            <person name="Nagy L.G."/>
        </authorList>
    </citation>
    <scope>NUCLEOTIDE SEQUENCE [LARGE SCALE GENOMIC DNA]</scope>
    <source>
        <strain evidence="2 3">CBS 309.79</strain>
    </source>
</reference>
<feature type="region of interest" description="Disordered" evidence="1">
    <location>
        <begin position="60"/>
        <end position="120"/>
    </location>
</feature>
<feature type="compositionally biased region" description="Polar residues" evidence="1">
    <location>
        <begin position="90"/>
        <end position="120"/>
    </location>
</feature>